<keyword evidence="2" id="KW-1133">Transmembrane helix</keyword>
<keyword evidence="4" id="KW-1185">Reference proteome</keyword>
<dbReference type="EMBL" id="KZ502897">
    <property type="protein sequence ID" value="PKU71025.1"/>
    <property type="molecule type" value="Genomic_DNA"/>
</dbReference>
<feature type="transmembrane region" description="Helical" evidence="2">
    <location>
        <begin position="136"/>
        <end position="155"/>
    </location>
</feature>
<reference evidence="3 4" key="1">
    <citation type="journal article" date="2016" name="Sci. Rep.">
        <title>The Dendrobium catenatum Lindl. genome sequence provides insights into polysaccharide synthase, floral development and adaptive evolution.</title>
        <authorList>
            <person name="Zhang G.Q."/>
            <person name="Xu Q."/>
            <person name="Bian C."/>
            <person name="Tsai W.C."/>
            <person name="Yeh C.M."/>
            <person name="Liu K.W."/>
            <person name="Yoshida K."/>
            <person name="Zhang L.S."/>
            <person name="Chang S.B."/>
            <person name="Chen F."/>
            <person name="Shi Y."/>
            <person name="Su Y.Y."/>
            <person name="Zhang Y.Q."/>
            <person name="Chen L.J."/>
            <person name="Yin Y."/>
            <person name="Lin M."/>
            <person name="Huang H."/>
            <person name="Deng H."/>
            <person name="Wang Z.W."/>
            <person name="Zhu S.L."/>
            <person name="Zhao X."/>
            <person name="Deng C."/>
            <person name="Niu S.C."/>
            <person name="Huang J."/>
            <person name="Wang M."/>
            <person name="Liu G.H."/>
            <person name="Yang H.J."/>
            <person name="Xiao X.J."/>
            <person name="Hsiao Y.Y."/>
            <person name="Wu W.L."/>
            <person name="Chen Y.Y."/>
            <person name="Mitsuda N."/>
            <person name="Ohme-Takagi M."/>
            <person name="Luo Y.B."/>
            <person name="Van de Peer Y."/>
            <person name="Liu Z.J."/>
        </authorList>
    </citation>
    <scope>NUCLEOTIDE SEQUENCE [LARGE SCALE GENOMIC DNA]</scope>
    <source>
        <tissue evidence="3">The whole plant</tissue>
    </source>
</reference>
<evidence type="ECO:0000256" key="1">
    <source>
        <dbReference type="SAM" id="MobiDB-lite"/>
    </source>
</evidence>
<organism evidence="3 4">
    <name type="scientific">Dendrobium catenatum</name>
    <dbReference type="NCBI Taxonomy" id="906689"/>
    <lineage>
        <taxon>Eukaryota</taxon>
        <taxon>Viridiplantae</taxon>
        <taxon>Streptophyta</taxon>
        <taxon>Embryophyta</taxon>
        <taxon>Tracheophyta</taxon>
        <taxon>Spermatophyta</taxon>
        <taxon>Magnoliopsida</taxon>
        <taxon>Liliopsida</taxon>
        <taxon>Asparagales</taxon>
        <taxon>Orchidaceae</taxon>
        <taxon>Epidendroideae</taxon>
        <taxon>Malaxideae</taxon>
        <taxon>Dendrobiinae</taxon>
        <taxon>Dendrobium</taxon>
    </lineage>
</organism>
<feature type="region of interest" description="Disordered" evidence="1">
    <location>
        <begin position="21"/>
        <end position="44"/>
    </location>
</feature>
<keyword evidence="2" id="KW-0812">Transmembrane</keyword>
<keyword evidence="2" id="KW-0472">Membrane</keyword>
<evidence type="ECO:0000313" key="4">
    <source>
        <dbReference type="Proteomes" id="UP000233837"/>
    </source>
</evidence>
<accession>A0A2I0W5U6</accession>
<feature type="region of interest" description="Disordered" evidence="1">
    <location>
        <begin position="70"/>
        <end position="107"/>
    </location>
</feature>
<proteinExistence type="predicted"/>
<gene>
    <name evidence="3" type="ORF">MA16_Dca018643</name>
</gene>
<evidence type="ECO:0000256" key="2">
    <source>
        <dbReference type="SAM" id="Phobius"/>
    </source>
</evidence>
<dbReference type="AlphaFoldDB" id="A0A2I0W5U6"/>
<reference evidence="3 4" key="2">
    <citation type="journal article" date="2017" name="Nature">
        <title>The Apostasia genome and the evolution of orchids.</title>
        <authorList>
            <person name="Zhang G.Q."/>
            <person name="Liu K.W."/>
            <person name="Li Z."/>
            <person name="Lohaus R."/>
            <person name="Hsiao Y.Y."/>
            <person name="Niu S.C."/>
            <person name="Wang J.Y."/>
            <person name="Lin Y.C."/>
            <person name="Xu Q."/>
            <person name="Chen L.J."/>
            <person name="Yoshida K."/>
            <person name="Fujiwara S."/>
            <person name="Wang Z.W."/>
            <person name="Zhang Y.Q."/>
            <person name="Mitsuda N."/>
            <person name="Wang M."/>
            <person name="Liu G.H."/>
            <person name="Pecoraro L."/>
            <person name="Huang H.X."/>
            <person name="Xiao X.J."/>
            <person name="Lin M."/>
            <person name="Wu X.Y."/>
            <person name="Wu W.L."/>
            <person name="Chen Y.Y."/>
            <person name="Chang S.B."/>
            <person name="Sakamoto S."/>
            <person name="Ohme-Takagi M."/>
            <person name="Yagi M."/>
            <person name="Zeng S.J."/>
            <person name="Shen C.Y."/>
            <person name="Yeh C.M."/>
            <person name="Luo Y.B."/>
            <person name="Tsai W.C."/>
            <person name="Van de Peer Y."/>
            <person name="Liu Z.J."/>
        </authorList>
    </citation>
    <scope>NUCLEOTIDE SEQUENCE [LARGE SCALE GENOMIC DNA]</scope>
    <source>
        <tissue evidence="3">The whole plant</tissue>
    </source>
</reference>
<feature type="compositionally biased region" description="Basic and acidic residues" evidence="1">
    <location>
        <begin position="28"/>
        <end position="44"/>
    </location>
</feature>
<dbReference type="Proteomes" id="UP000233837">
    <property type="component" value="Unassembled WGS sequence"/>
</dbReference>
<feature type="compositionally biased region" description="Basic and acidic residues" evidence="1">
    <location>
        <begin position="70"/>
        <end position="93"/>
    </location>
</feature>
<evidence type="ECO:0000313" key="3">
    <source>
        <dbReference type="EMBL" id="PKU71025.1"/>
    </source>
</evidence>
<protein>
    <submittedName>
        <fullName evidence="3">Uncharacterized protein</fullName>
    </submittedName>
</protein>
<name>A0A2I0W5U6_9ASPA</name>
<sequence>MEESYLHSVRAHVVASDPNVVTSYPAGRESRRSSEVGRGGAERLREREKVTFAANGALVVASDQMCRNFRSDKEERGRTAAREAREGRSRAREGAGQMGLSVDEQKKAQSIRRQPNIAIVENRASGCCQGNVRDTYAALAIVAAIASVAGAYLYYRN</sequence>